<dbReference type="InterPro" id="IPR001272">
    <property type="entry name" value="PEP_carboxykinase_ATP"/>
</dbReference>
<evidence type="ECO:0000256" key="2">
    <source>
        <dbReference type="ARBA" id="ARBA00006052"/>
    </source>
</evidence>
<accession>A0A3D9N0L3</accession>
<comment type="function">
    <text evidence="10">Involved in the gluconeogenesis. Catalyzes the conversion of oxaloacetate (OAA) to phosphoenolpyruvate (PEP) through direct phosphoryl transfer between the nucleoside triphosphate and OAA.</text>
</comment>
<evidence type="ECO:0000313" key="12">
    <source>
        <dbReference type="Proteomes" id="UP000256919"/>
    </source>
</evidence>
<evidence type="ECO:0000256" key="10">
    <source>
        <dbReference type="HAMAP-Rule" id="MF_00453"/>
    </source>
</evidence>
<keyword evidence="4 10" id="KW-0312">Gluconeogenesis</keyword>
<name>A0A3D9N0L3_9FLAO</name>
<keyword evidence="6 10" id="KW-0210">Decarboxylase</keyword>
<evidence type="ECO:0000256" key="4">
    <source>
        <dbReference type="ARBA" id="ARBA00022432"/>
    </source>
</evidence>
<keyword evidence="7 10" id="KW-0067">ATP-binding</keyword>
<dbReference type="AlphaFoldDB" id="A0A3D9N0L3"/>
<evidence type="ECO:0000256" key="7">
    <source>
        <dbReference type="ARBA" id="ARBA00022840"/>
    </source>
</evidence>
<keyword evidence="10" id="KW-0479">Metal-binding</keyword>
<keyword evidence="10" id="KW-0464">Manganese</keyword>
<dbReference type="Gene3D" id="3.40.449.10">
    <property type="entry name" value="Phosphoenolpyruvate Carboxykinase, domain 1"/>
    <property type="match status" value="1"/>
</dbReference>
<dbReference type="SUPFAM" id="SSF53795">
    <property type="entry name" value="PEP carboxykinase-like"/>
    <property type="match status" value="1"/>
</dbReference>
<dbReference type="PANTHER" id="PTHR30031">
    <property type="entry name" value="PHOSPHOENOLPYRUVATE CARBOXYKINASE ATP"/>
    <property type="match status" value="1"/>
</dbReference>
<dbReference type="Proteomes" id="UP000256919">
    <property type="component" value="Unassembled WGS sequence"/>
</dbReference>
<dbReference type="Gene3D" id="2.170.8.10">
    <property type="entry name" value="Phosphoenolpyruvate Carboxykinase, domain 2"/>
    <property type="match status" value="1"/>
</dbReference>
<evidence type="ECO:0000256" key="6">
    <source>
        <dbReference type="ARBA" id="ARBA00022793"/>
    </source>
</evidence>
<organism evidence="11 12">
    <name type="scientific">Winogradskyella pacifica</name>
    <dbReference type="NCBI Taxonomy" id="664642"/>
    <lineage>
        <taxon>Bacteria</taxon>
        <taxon>Pseudomonadati</taxon>
        <taxon>Bacteroidota</taxon>
        <taxon>Flavobacteriia</taxon>
        <taxon>Flavobacteriales</taxon>
        <taxon>Flavobacteriaceae</taxon>
        <taxon>Winogradskyella</taxon>
    </lineage>
</organism>
<evidence type="ECO:0000256" key="8">
    <source>
        <dbReference type="ARBA" id="ARBA00023239"/>
    </source>
</evidence>
<dbReference type="GO" id="GO:0004612">
    <property type="term" value="F:phosphoenolpyruvate carboxykinase (ATP) activity"/>
    <property type="evidence" value="ECO:0007669"/>
    <property type="project" value="UniProtKB-UniRule"/>
</dbReference>
<keyword evidence="11" id="KW-0418">Kinase</keyword>
<dbReference type="GO" id="GO:0006094">
    <property type="term" value="P:gluconeogenesis"/>
    <property type="evidence" value="ECO:0007669"/>
    <property type="project" value="UniProtKB-UniRule"/>
</dbReference>
<feature type="binding site" evidence="10">
    <location>
        <position position="218"/>
    </location>
    <ligand>
        <name>substrate</name>
    </ligand>
</feature>
<comment type="caution">
    <text evidence="11">The sequence shown here is derived from an EMBL/GenBank/DDBJ whole genome shotgun (WGS) entry which is preliminary data.</text>
</comment>
<feature type="binding site" evidence="10">
    <location>
        <position position="340"/>
    </location>
    <ligand>
        <name>substrate</name>
    </ligand>
</feature>
<feature type="binding site" evidence="10">
    <location>
        <position position="76"/>
    </location>
    <ligand>
        <name>substrate</name>
    </ligand>
</feature>
<comment type="pathway">
    <text evidence="1 10">Carbohydrate biosynthesis; gluconeogenesis.</text>
</comment>
<feature type="binding site" evidence="10">
    <location>
        <position position="238"/>
    </location>
    <ligand>
        <name>Mn(2+)</name>
        <dbReference type="ChEBI" id="CHEBI:29035"/>
    </ligand>
</feature>
<comment type="similarity">
    <text evidence="2 10">Belongs to the phosphoenolpyruvate carboxykinase (ATP) family.</text>
</comment>
<dbReference type="UniPathway" id="UPA00138"/>
<evidence type="ECO:0000256" key="3">
    <source>
        <dbReference type="ARBA" id="ARBA00012363"/>
    </source>
</evidence>
<evidence type="ECO:0000256" key="1">
    <source>
        <dbReference type="ARBA" id="ARBA00004742"/>
    </source>
</evidence>
<feature type="binding site" evidence="10">
    <location>
        <position position="218"/>
    </location>
    <ligand>
        <name>Mn(2+)</name>
        <dbReference type="ChEBI" id="CHEBI:29035"/>
    </ligand>
</feature>
<feature type="binding site" evidence="10">
    <location>
        <position position="465"/>
    </location>
    <ligand>
        <name>ATP</name>
        <dbReference type="ChEBI" id="CHEBI:30616"/>
    </ligand>
</feature>
<dbReference type="HAMAP" id="MF_00453">
    <property type="entry name" value="PEPCK_ATP"/>
    <property type="match status" value="1"/>
</dbReference>
<dbReference type="EC" id="4.1.1.49" evidence="3 10"/>
<feature type="binding site" evidence="10">
    <location>
        <position position="340"/>
    </location>
    <ligand>
        <name>ATP</name>
        <dbReference type="ChEBI" id="CHEBI:30616"/>
    </ligand>
</feature>
<dbReference type="Gene3D" id="3.90.228.20">
    <property type="match status" value="1"/>
</dbReference>
<evidence type="ECO:0000256" key="5">
    <source>
        <dbReference type="ARBA" id="ARBA00022741"/>
    </source>
</evidence>
<keyword evidence="5 10" id="KW-0547">Nucleotide-binding</keyword>
<dbReference type="GO" id="GO:0046872">
    <property type="term" value="F:metal ion binding"/>
    <property type="evidence" value="ECO:0007669"/>
    <property type="project" value="UniProtKB-KW"/>
</dbReference>
<dbReference type="SUPFAM" id="SSF68923">
    <property type="entry name" value="PEP carboxykinase N-terminal domain"/>
    <property type="match status" value="1"/>
</dbReference>
<evidence type="ECO:0000313" key="11">
    <source>
        <dbReference type="EMBL" id="REE25075.1"/>
    </source>
</evidence>
<comment type="subcellular location">
    <subcellularLocation>
        <location evidence="10">Cytoplasm</location>
    </subcellularLocation>
</comment>
<feature type="binding site" evidence="10">
    <location>
        <position position="212"/>
    </location>
    <ligand>
        <name>substrate</name>
    </ligand>
</feature>
<keyword evidence="11" id="KW-0808">Transferase</keyword>
<sequence>MAILKSKVELKNYELMETLKQPIMKTRDLTTYGLKDTNAHWNLSPEKLQAITIEKGMGKETANGTLAINTGKFTGRSPQDRFIVKDDYTQNKVWWGKTNKAISPENFDKLQAEITNYLSGKEIYVRDAYVCADPEYKTNVRTVTEYPWSNMFTYNMFLRSDESELENFEEEWLVLCAPGYEAPDPKAVGLRQGNFSILNFTKKIALIGGSAYTGEIKKGIFSSLNFILPVEKDVLPMHCSANVGEDGDTAIFFGLSGTGKTTLSADPSRKLIGDDEHGWTANNNIFNFEGGCYAKAIDLSEEKEPDIFRAIKPGAILENVVFKDNGDVDFMDSRITQNTRVSYPIYHIDNIQKPSYASNPTNIFFLTADAFGVLPPVSKLTPGQAAYHFISGYTAKVAGTEAGITEPVPSFSACFGEPFMPLHPTVYAEMLSKKMQDAGVNVWLINTGWSAGPYGVGSRIKLKYTRAMITAILDGELDNVAYEQHPIFGLFMPKTCPNVPDSILDPMNTWENKGQYVSKSIQLAHSFHLNFEKFASEASEQIIEGGPLIDEHHQLHDHI</sequence>
<dbReference type="GO" id="GO:0005829">
    <property type="term" value="C:cytosol"/>
    <property type="evidence" value="ECO:0007669"/>
    <property type="project" value="TreeGrafter"/>
</dbReference>
<dbReference type="NCBIfam" id="NF006821">
    <property type="entry name" value="PRK09344.1-3"/>
    <property type="match status" value="1"/>
</dbReference>
<feature type="binding site" evidence="10">
    <location>
        <position position="218"/>
    </location>
    <ligand>
        <name>ATP</name>
        <dbReference type="ChEBI" id="CHEBI:30616"/>
    </ligand>
</feature>
<dbReference type="NCBIfam" id="NF006820">
    <property type="entry name" value="PRK09344.1-2"/>
    <property type="match status" value="1"/>
</dbReference>
<evidence type="ECO:0000256" key="9">
    <source>
        <dbReference type="ARBA" id="ARBA00047371"/>
    </source>
</evidence>
<keyword evidence="8 10" id="KW-0456">Lyase</keyword>
<keyword evidence="11" id="KW-0670">Pyruvate</keyword>
<dbReference type="EMBL" id="QREI01000003">
    <property type="protein sequence ID" value="REE25075.1"/>
    <property type="molecule type" value="Genomic_DNA"/>
</dbReference>
<feature type="binding site" evidence="10">
    <location>
        <position position="275"/>
    </location>
    <ligand>
        <name>Mn(2+)</name>
        <dbReference type="ChEBI" id="CHEBI:29035"/>
    </ligand>
</feature>
<dbReference type="NCBIfam" id="TIGR00224">
    <property type="entry name" value="pckA"/>
    <property type="match status" value="1"/>
</dbReference>
<dbReference type="InterPro" id="IPR008210">
    <property type="entry name" value="PEP_carboxykinase_N"/>
</dbReference>
<feature type="binding site" evidence="10">
    <location>
        <position position="304"/>
    </location>
    <ligand>
        <name>ATP</name>
        <dbReference type="ChEBI" id="CHEBI:30616"/>
    </ligand>
</feature>
<gene>
    <name evidence="10" type="primary">pckA</name>
    <name evidence="11" type="ORF">DFQ09_103383</name>
</gene>
<dbReference type="PANTHER" id="PTHR30031:SF0">
    <property type="entry name" value="PHOSPHOENOLPYRUVATE CARBOXYKINASE (ATP)"/>
    <property type="match status" value="1"/>
</dbReference>
<dbReference type="GO" id="GO:0016301">
    <property type="term" value="F:kinase activity"/>
    <property type="evidence" value="ECO:0007669"/>
    <property type="project" value="UniProtKB-KW"/>
</dbReference>
<dbReference type="InterPro" id="IPR013035">
    <property type="entry name" value="PEP_carboxykinase_C"/>
</dbReference>
<keyword evidence="10" id="KW-0963">Cytoplasm</keyword>
<dbReference type="GO" id="GO:0005524">
    <property type="term" value="F:ATP binding"/>
    <property type="evidence" value="ECO:0007669"/>
    <property type="project" value="UniProtKB-UniRule"/>
</dbReference>
<feature type="binding site" evidence="10">
    <location>
        <begin position="459"/>
        <end position="460"/>
    </location>
    <ligand>
        <name>ATP</name>
        <dbReference type="ChEBI" id="CHEBI:30616"/>
    </ligand>
</feature>
<comment type="catalytic activity">
    <reaction evidence="9 10">
        <text>oxaloacetate + ATP = phosphoenolpyruvate + ADP + CO2</text>
        <dbReference type="Rhea" id="RHEA:18617"/>
        <dbReference type="ChEBI" id="CHEBI:16452"/>
        <dbReference type="ChEBI" id="CHEBI:16526"/>
        <dbReference type="ChEBI" id="CHEBI:30616"/>
        <dbReference type="ChEBI" id="CHEBI:58702"/>
        <dbReference type="ChEBI" id="CHEBI:456216"/>
        <dbReference type="EC" id="4.1.1.49"/>
    </reaction>
</comment>
<feature type="binding site" evidence="10">
    <location>
        <begin position="254"/>
        <end position="262"/>
    </location>
    <ligand>
        <name>ATP</name>
        <dbReference type="ChEBI" id="CHEBI:30616"/>
    </ligand>
</feature>
<dbReference type="PIRSF" id="PIRSF006294">
    <property type="entry name" value="PEP_crbxkin"/>
    <property type="match status" value="1"/>
</dbReference>
<proteinExistence type="inferred from homology"/>
<feature type="binding site" evidence="10">
    <location>
        <position position="238"/>
    </location>
    <ligand>
        <name>ATP</name>
        <dbReference type="ChEBI" id="CHEBI:30616"/>
    </ligand>
</feature>
<protein>
    <recommendedName>
        <fullName evidence="3 10">Phosphoenolpyruvate carboxykinase (ATP)</fullName>
        <shortName evidence="10">PCK</shortName>
        <shortName evidence="10">PEP carboxykinase</shortName>
        <shortName evidence="10">PEPCK</shortName>
        <ecNumber evidence="3 10">4.1.1.49</ecNumber>
    </recommendedName>
</protein>
<keyword evidence="12" id="KW-1185">Reference proteome</keyword>
<dbReference type="Pfam" id="PF01293">
    <property type="entry name" value="PEPCK_ATP"/>
    <property type="match status" value="1"/>
</dbReference>
<reference evidence="11 12" key="1">
    <citation type="submission" date="2018-07" db="EMBL/GenBank/DDBJ databases">
        <title>Genomic Encyclopedia of Type Strains, Phase III (KMG-III): the genomes of soil and plant-associated and newly described type strains.</title>
        <authorList>
            <person name="Whitman W."/>
        </authorList>
    </citation>
    <scope>NUCLEOTIDE SEQUENCE [LARGE SCALE GENOMIC DNA]</scope>
    <source>
        <strain evidence="11 12">CECT 7948</strain>
    </source>
</reference>
<comment type="cofactor">
    <cofactor evidence="10">
        <name>Mn(2+)</name>
        <dbReference type="ChEBI" id="CHEBI:29035"/>
    </cofactor>
    <text evidence="10">Binds 1 Mn(2+) ion per subunit.</text>
</comment>